<protein>
    <submittedName>
        <fullName evidence="1">Uncharacterized protein</fullName>
    </submittedName>
</protein>
<dbReference type="Proteomes" id="UP001596002">
    <property type="component" value="Unassembled WGS sequence"/>
</dbReference>
<evidence type="ECO:0000313" key="1">
    <source>
        <dbReference type="EMBL" id="MFC4769011.1"/>
    </source>
</evidence>
<evidence type="ECO:0000313" key="2">
    <source>
        <dbReference type="Proteomes" id="UP001596002"/>
    </source>
</evidence>
<dbReference type="EMBL" id="JBHSHC010000113">
    <property type="protein sequence ID" value="MFC4769011.1"/>
    <property type="molecule type" value="Genomic_DNA"/>
</dbReference>
<organism evidence="1 2">
    <name type="scientific">Effusibacillus consociatus</name>
    <dbReference type="NCBI Taxonomy" id="1117041"/>
    <lineage>
        <taxon>Bacteria</taxon>
        <taxon>Bacillati</taxon>
        <taxon>Bacillota</taxon>
        <taxon>Bacilli</taxon>
        <taxon>Bacillales</taxon>
        <taxon>Alicyclobacillaceae</taxon>
        <taxon>Effusibacillus</taxon>
    </lineage>
</organism>
<accession>A0ABV9Q4D1</accession>
<name>A0ABV9Q4D1_9BACL</name>
<proteinExistence type="predicted"/>
<sequence length="71" mass="8232">SISLTWWLSFINLAALPRRNIHSIAKQRWVRLIVFSEVETDPSKLFLPPLQTARACDQKGNGRPIIFIRED</sequence>
<gene>
    <name evidence="1" type="ORF">ACFO8Q_16875</name>
</gene>
<comment type="caution">
    <text evidence="1">The sequence shown here is derived from an EMBL/GenBank/DDBJ whole genome shotgun (WGS) entry which is preliminary data.</text>
</comment>
<keyword evidence="2" id="KW-1185">Reference proteome</keyword>
<reference evidence="2" key="1">
    <citation type="journal article" date="2019" name="Int. J. Syst. Evol. Microbiol.">
        <title>The Global Catalogue of Microorganisms (GCM) 10K type strain sequencing project: providing services to taxonomists for standard genome sequencing and annotation.</title>
        <authorList>
            <consortium name="The Broad Institute Genomics Platform"/>
            <consortium name="The Broad Institute Genome Sequencing Center for Infectious Disease"/>
            <person name="Wu L."/>
            <person name="Ma J."/>
        </authorList>
    </citation>
    <scope>NUCLEOTIDE SEQUENCE [LARGE SCALE GENOMIC DNA]</scope>
    <source>
        <strain evidence="2">WYCCWR 12678</strain>
    </source>
</reference>
<dbReference type="RefSeq" id="WP_380027047.1">
    <property type="nucleotide sequence ID" value="NZ_JBHSHC010000113.1"/>
</dbReference>
<feature type="non-terminal residue" evidence="1">
    <location>
        <position position="1"/>
    </location>
</feature>